<dbReference type="InterPro" id="IPR036890">
    <property type="entry name" value="HATPase_C_sf"/>
</dbReference>
<dbReference type="InterPro" id="IPR003594">
    <property type="entry name" value="HATPase_dom"/>
</dbReference>
<dbReference type="Gene3D" id="1.20.5.1930">
    <property type="match status" value="1"/>
</dbReference>
<dbReference type="GO" id="GO:0046983">
    <property type="term" value="F:protein dimerization activity"/>
    <property type="evidence" value="ECO:0007669"/>
    <property type="project" value="InterPro"/>
</dbReference>
<reference evidence="6 7" key="1">
    <citation type="submission" date="2017-06" db="EMBL/GenBank/DDBJ databases">
        <authorList>
            <consortium name="Pathogen Informatics"/>
        </authorList>
    </citation>
    <scope>NUCLEOTIDE SEQUENCE [LARGE SCALE GENOMIC DNA]</scope>
    <source>
        <strain evidence="6 7">NCTC13039</strain>
    </source>
</reference>
<dbReference type="SUPFAM" id="SSF55781">
    <property type="entry name" value="GAF domain-like"/>
    <property type="match status" value="1"/>
</dbReference>
<dbReference type="PANTHER" id="PTHR24421:SF56">
    <property type="entry name" value="OXYGEN SENSOR HISTIDINE KINASE RESPONSE REGULATOR DOST"/>
    <property type="match status" value="1"/>
</dbReference>
<dbReference type="InterPro" id="IPR011712">
    <property type="entry name" value="Sig_transdc_His_kin_sub3_dim/P"/>
</dbReference>
<dbReference type="GeneID" id="63460034"/>
<dbReference type="EMBL" id="LT906453">
    <property type="protein sequence ID" value="SNV23556.1"/>
    <property type="molecule type" value="Genomic_DNA"/>
</dbReference>
<dbReference type="GO" id="GO:0000155">
    <property type="term" value="F:phosphorelay sensor kinase activity"/>
    <property type="evidence" value="ECO:0007669"/>
    <property type="project" value="InterPro"/>
</dbReference>
<dbReference type="InterPro" id="IPR050482">
    <property type="entry name" value="Sensor_HK_TwoCompSys"/>
</dbReference>
<evidence type="ECO:0000259" key="5">
    <source>
        <dbReference type="Pfam" id="PF07730"/>
    </source>
</evidence>
<evidence type="ECO:0000313" key="6">
    <source>
        <dbReference type="EMBL" id="SNV23556.1"/>
    </source>
</evidence>
<dbReference type="Proteomes" id="UP000242637">
    <property type="component" value="Chromosome 1"/>
</dbReference>
<dbReference type="PANTHER" id="PTHR24421">
    <property type="entry name" value="NITRATE/NITRITE SENSOR PROTEIN NARX-RELATED"/>
    <property type="match status" value="1"/>
</dbReference>
<dbReference type="KEGG" id="dco:SAMEA4475696_1841"/>
<dbReference type="SUPFAM" id="SSF55874">
    <property type="entry name" value="ATPase domain of HSP90 chaperone/DNA topoisomerase II/histidine kinase"/>
    <property type="match status" value="1"/>
</dbReference>
<dbReference type="GO" id="GO:0016020">
    <property type="term" value="C:membrane"/>
    <property type="evidence" value="ECO:0007669"/>
    <property type="project" value="InterPro"/>
</dbReference>
<dbReference type="STRING" id="1121387.GCA_000429885_00211"/>
<keyword evidence="7" id="KW-1185">Reference proteome</keyword>
<keyword evidence="3" id="KW-0902">Two-component regulatory system</keyword>
<dbReference type="CDD" id="cd16917">
    <property type="entry name" value="HATPase_UhpB-NarQ-NarX-like"/>
    <property type="match status" value="1"/>
</dbReference>
<evidence type="ECO:0000313" key="7">
    <source>
        <dbReference type="Proteomes" id="UP000242637"/>
    </source>
</evidence>
<keyword evidence="1 6" id="KW-0808">Transferase</keyword>
<gene>
    <name evidence="6" type="primary">devS</name>
    <name evidence="6" type="ORF">SAMEA4475696_01841</name>
</gene>
<sequence length="376" mass="40226">MTSLTERETCVQALLMLSMAALEGCTQAELFAAVAQQARQASGAGFAVVALPGEGKCLRVQAVSPCGDVVAGEGVLRSRVWGRILRHHDPVLFPQGAQGKSPGELVQDLRSCIGIEDSAVLLVLPMFTAVRDVGLLVLGWSLSTGAPHGEVGKLSWFAAWVARVIDASGEQRRRTYAHAQQEVSRERQRIARDIHDHVIQRLFASGMALQIAARTAGGATRTRLDDAVRDMEETVTLLREVVAGASLTPVAGEVKEELESLVRQAAAAGPFAPALVIEGRVEQIPMQVKSDVVAVAREGVANMMRHARATDGSVTVRVNDEAVSVVIIDDGVGVTDGGRRSGLDNLADRARSHGGTFIAHRRLEGGTLLHWWVPLR</sequence>
<proteinExistence type="predicted"/>
<protein>
    <submittedName>
        <fullName evidence="6">Redox sensor histidine kinase response regulator devS</fullName>
        <ecNumber evidence="6">2.7.13.3</ecNumber>
    </submittedName>
</protein>
<dbReference type="EC" id="2.7.13.3" evidence="6"/>
<evidence type="ECO:0000256" key="1">
    <source>
        <dbReference type="ARBA" id="ARBA00022679"/>
    </source>
</evidence>
<dbReference type="Pfam" id="PF02518">
    <property type="entry name" value="HATPase_c"/>
    <property type="match status" value="1"/>
</dbReference>
<name>A0A239VNS7_9MICO</name>
<dbReference type="Gene3D" id="3.30.565.10">
    <property type="entry name" value="Histidine kinase-like ATPase, C-terminal domain"/>
    <property type="match status" value="1"/>
</dbReference>
<feature type="domain" description="Histidine kinase/HSP90-like ATPase" evidence="4">
    <location>
        <begin position="291"/>
        <end position="375"/>
    </location>
</feature>
<evidence type="ECO:0000256" key="2">
    <source>
        <dbReference type="ARBA" id="ARBA00022777"/>
    </source>
</evidence>
<accession>A0A239VNS7</accession>
<evidence type="ECO:0000259" key="4">
    <source>
        <dbReference type="Pfam" id="PF02518"/>
    </source>
</evidence>
<organism evidence="6 7">
    <name type="scientific">Dermatophilus congolensis</name>
    <dbReference type="NCBI Taxonomy" id="1863"/>
    <lineage>
        <taxon>Bacteria</taxon>
        <taxon>Bacillati</taxon>
        <taxon>Actinomycetota</taxon>
        <taxon>Actinomycetes</taxon>
        <taxon>Micrococcales</taxon>
        <taxon>Dermatophilaceae</taxon>
        <taxon>Dermatophilus</taxon>
    </lineage>
</organism>
<dbReference type="AlphaFoldDB" id="A0A239VNS7"/>
<dbReference type="Pfam" id="PF07730">
    <property type="entry name" value="HisKA_3"/>
    <property type="match status" value="1"/>
</dbReference>
<feature type="domain" description="Signal transduction histidine kinase subgroup 3 dimerisation and phosphoacceptor" evidence="5">
    <location>
        <begin position="186"/>
        <end position="243"/>
    </location>
</feature>
<dbReference type="OrthoDB" id="5241249at2"/>
<evidence type="ECO:0000256" key="3">
    <source>
        <dbReference type="ARBA" id="ARBA00023012"/>
    </source>
</evidence>
<dbReference type="RefSeq" id="WP_154657554.1">
    <property type="nucleotide sequence ID" value="NZ_LT906453.1"/>
</dbReference>
<keyword evidence="2 6" id="KW-0418">Kinase</keyword>